<name>A0A369BHH8_9FIRM</name>
<dbReference type="RefSeq" id="WP_170137971.1">
    <property type="nucleotide sequence ID" value="NZ_QPJT01000001.1"/>
</dbReference>
<comment type="caution">
    <text evidence="1">The sequence shown here is derived from an EMBL/GenBank/DDBJ whole genome shotgun (WGS) entry which is preliminary data.</text>
</comment>
<proteinExistence type="predicted"/>
<gene>
    <name evidence="1" type="ORF">DFR58_10163</name>
</gene>
<keyword evidence="2" id="KW-1185">Reference proteome</keyword>
<dbReference type="EMBL" id="QPJT01000001">
    <property type="protein sequence ID" value="RCX20861.1"/>
    <property type="molecule type" value="Genomic_DNA"/>
</dbReference>
<accession>A0A369BHH8</accession>
<evidence type="ECO:0000313" key="1">
    <source>
        <dbReference type="EMBL" id="RCX20861.1"/>
    </source>
</evidence>
<protein>
    <submittedName>
        <fullName evidence="1">Uncharacterized protein</fullName>
    </submittedName>
</protein>
<dbReference type="AlphaFoldDB" id="A0A369BHH8"/>
<evidence type="ECO:0000313" key="2">
    <source>
        <dbReference type="Proteomes" id="UP000253034"/>
    </source>
</evidence>
<sequence>MNKVELSGILNFKAEEDILTSTIANVDVIGTLERYAGRKVILIIEEMEE</sequence>
<reference evidence="1 2" key="1">
    <citation type="submission" date="2018-07" db="EMBL/GenBank/DDBJ databases">
        <title>Genomic Encyclopedia of Type Strains, Phase IV (KMG-IV): sequencing the most valuable type-strain genomes for metagenomic binning, comparative biology and taxonomic classification.</title>
        <authorList>
            <person name="Goeker M."/>
        </authorList>
    </citation>
    <scope>NUCLEOTIDE SEQUENCE [LARGE SCALE GENOMIC DNA]</scope>
    <source>
        <strain evidence="1 2">DSM 27016</strain>
    </source>
</reference>
<dbReference type="Proteomes" id="UP000253034">
    <property type="component" value="Unassembled WGS sequence"/>
</dbReference>
<organism evidence="1 2">
    <name type="scientific">Anaerobacterium chartisolvens</name>
    <dbReference type="NCBI Taxonomy" id="1297424"/>
    <lineage>
        <taxon>Bacteria</taxon>
        <taxon>Bacillati</taxon>
        <taxon>Bacillota</taxon>
        <taxon>Clostridia</taxon>
        <taxon>Eubacteriales</taxon>
        <taxon>Oscillospiraceae</taxon>
        <taxon>Anaerobacterium</taxon>
    </lineage>
</organism>